<dbReference type="SUPFAM" id="SSF48726">
    <property type="entry name" value="Immunoglobulin"/>
    <property type="match status" value="2"/>
</dbReference>
<evidence type="ECO:0000313" key="2">
    <source>
        <dbReference type="Proteomes" id="UP000507470"/>
    </source>
</evidence>
<gene>
    <name evidence="1" type="ORF">MCOR_50193</name>
</gene>
<organism evidence="1 2">
    <name type="scientific">Mytilus coruscus</name>
    <name type="common">Sea mussel</name>
    <dbReference type="NCBI Taxonomy" id="42192"/>
    <lineage>
        <taxon>Eukaryota</taxon>
        <taxon>Metazoa</taxon>
        <taxon>Spiralia</taxon>
        <taxon>Lophotrochozoa</taxon>
        <taxon>Mollusca</taxon>
        <taxon>Bivalvia</taxon>
        <taxon>Autobranchia</taxon>
        <taxon>Pteriomorphia</taxon>
        <taxon>Mytilida</taxon>
        <taxon>Mytiloidea</taxon>
        <taxon>Mytilidae</taxon>
        <taxon>Mytilinae</taxon>
        <taxon>Mytilus</taxon>
    </lineage>
</organism>
<dbReference type="OrthoDB" id="6250964at2759"/>
<protein>
    <recommendedName>
        <fullName evidence="3">Ig-like domain-containing protein</fullName>
    </recommendedName>
</protein>
<dbReference type="EMBL" id="CACVKT020008797">
    <property type="protein sequence ID" value="CAC5417704.1"/>
    <property type="molecule type" value="Genomic_DNA"/>
</dbReference>
<reference evidence="1 2" key="1">
    <citation type="submission" date="2020-06" db="EMBL/GenBank/DDBJ databases">
        <authorList>
            <person name="Li R."/>
            <person name="Bekaert M."/>
        </authorList>
    </citation>
    <scope>NUCLEOTIDE SEQUENCE [LARGE SCALE GENOMIC DNA]</scope>
    <source>
        <strain evidence="2">wild</strain>
    </source>
</reference>
<keyword evidence="2" id="KW-1185">Reference proteome</keyword>
<proteinExistence type="predicted"/>
<dbReference type="InterPro" id="IPR036179">
    <property type="entry name" value="Ig-like_dom_sf"/>
</dbReference>
<name>A0A6J8EAL9_MYTCO</name>
<dbReference type="AlphaFoldDB" id="A0A6J8EAL9"/>
<dbReference type="Gene3D" id="2.60.40.10">
    <property type="entry name" value="Immunoglobulins"/>
    <property type="match status" value="2"/>
</dbReference>
<sequence>METDIFGRLRKWKILLFTSGKKDNPSLPHKNKLKIFYSKETGAILQIRNFSQSDEGLYICHSSSPNGIISSVRFVLREKSQEVNFINAFPGTSIILRYNYTAITVDWTSPNHDNNGIISEETDMHSIKRKWNVTRYTNNGHFNPNLPHKKRLKIVGDAMRGQLYLQIENVSNYDAGLYRCNILSENSCIFVKSFIIQIKQVPELTITYEPFLPINEGKWFKMCYYSNGTMPNQTLGWLYERQGMQGRHLSNMTCFYFENIHRNDSGVCTYIAE</sequence>
<dbReference type="Proteomes" id="UP000507470">
    <property type="component" value="Unassembled WGS sequence"/>
</dbReference>
<dbReference type="InterPro" id="IPR013783">
    <property type="entry name" value="Ig-like_fold"/>
</dbReference>
<evidence type="ECO:0008006" key="3">
    <source>
        <dbReference type="Google" id="ProtNLM"/>
    </source>
</evidence>
<accession>A0A6J8EAL9</accession>
<evidence type="ECO:0000313" key="1">
    <source>
        <dbReference type="EMBL" id="CAC5417704.1"/>
    </source>
</evidence>